<evidence type="ECO:0000313" key="8">
    <source>
        <dbReference type="Proteomes" id="UP000316079"/>
    </source>
</evidence>
<dbReference type="STRING" id="623744.A0A553QB92"/>
<dbReference type="InterPro" id="IPR051712">
    <property type="entry name" value="ARTD-AVP"/>
</dbReference>
<dbReference type="OrthoDB" id="6133115at2759"/>
<proteinExistence type="predicted"/>
<keyword evidence="1" id="KW-0597">Phosphoprotein</keyword>
<keyword evidence="3" id="KW-0677">Repeat</keyword>
<keyword evidence="4" id="KW-0863">Zinc-finger</keyword>
<dbReference type="EMBL" id="SRMA01026153">
    <property type="protein sequence ID" value="TRY87200.1"/>
    <property type="molecule type" value="Genomic_DNA"/>
</dbReference>
<keyword evidence="2" id="KW-0479">Metal-binding</keyword>
<keyword evidence="5" id="KW-0862">Zinc</keyword>
<dbReference type="AlphaFoldDB" id="A0A553QB92"/>
<dbReference type="InterPro" id="IPR057602">
    <property type="entry name" value="Zfn-CCCH_PARP12"/>
</dbReference>
<evidence type="ECO:0000256" key="1">
    <source>
        <dbReference type="ARBA" id="ARBA00022553"/>
    </source>
</evidence>
<dbReference type="Pfam" id="PF25261">
    <property type="entry name" value="zf-CCCH_PARP12"/>
    <property type="match status" value="1"/>
</dbReference>
<evidence type="ECO:0000256" key="2">
    <source>
        <dbReference type="ARBA" id="ARBA00022723"/>
    </source>
</evidence>
<keyword evidence="8" id="KW-1185">Reference proteome</keyword>
<feature type="domain" description="PARP12-like CCCH zinc finger tandem" evidence="6">
    <location>
        <begin position="59"/>
        <end position="103"/>
    </location>
</feature>
<name>A0A553QB92_9TELE</name>
<dbReference type="PANTHER" id="PTHR45740:SF6">
    <property type="entry name" value="PROTEIN MONO-ADP-RIBOSYLTRANSFERASE PARP12"/>
    <property type="match status" value="1"/>
</dbReference>
<evidence type="ECO:0000313" key="7">
    <source>
        <dbReference type="EMBL" id="TRY87200.1"/>
    </source>
</evidence>
<accession>A0A553QB92</accession>
<evidence type="ECO:0000256" key="5">
    <source>
        <dbReference type="ARBA" id="ARBA00022833"/>
    </source>
</evidence>
<evidence type="ECO:0000256" key="4">
    <source>
        <dbReference type="ARBA" id="ARBA00022771"/>
    </source>
</evidence>
<sequence>ALVLKTLCANNGSLGYEALADVLGFDEAAMEMLLGSGGICSVSGYLGGRKTVIARIELRLCRAKGCSGCGNLHLCVGFVFGSCRFQNMRMGCRFSHDLFSGQNYAVLEAHGLETLDLKELRLLLLQSDHTLLPQVSSTHSCKKLLEVKLKWKRKE</sequence>
<reference evidence="7 8" key="1">
    <citation type="journal article" date="2019" name="Sci. Data">
        <title>Hybrid genome assembly and annotation of Danionella translucida.</title>
        <authorList>
            <person name="Kadobianskyi M."/>
            <person name="Schulze L."/>
            <person name="Schuelke M."/>
            <person name="Judkewitz B."/>
        </authorList>
    </citation>
    <scope>NUCLEOTIDE SEQUENCE [LARGE SCALE GENOMIC DNA]</scope>
    <source>
        <strain evidence="7 8">Bolton</strain>
    </source>
</reference>
<comment type="caution">
    <text evidence="7">The sequence shown here is derived from an EMBL/GenBank/DDBJ whole genome shotgun (WGS) entry which is preliminary data.</text>
</comment>
<feature type="non-terminal residue" evidence="7">
    <location>
        <position position="1"/>
    </location>
</feature>
<dbReference type="GO" id="GO:0003950">
    <property type="term" value="F:NAD+ poly-ADP-ribosyltransferase activity"/>
    <property type="evidence" value="ECO:0007669"/>
    <property type="project" value="TreeGrafter"/>
</dbReference>
<evidence type="ECO:0000256" key="3">
    <source>
        <dbReference type="ARBA" id="ARBA00022737"/>
    </source>
</evidence>
<dbReference type="PANTHER" id="PTHR45740">
    <property type="entry name" value="POLY [ADP-RIBOSE] POLYMERASE"/>
    <property type="match status" value="1"/>
</dbReference>
<protein>
    <recommendedName>
        <fullName evidence="6">PARP12-like CCCH zinc finger tandem domain-containing protein</fullName>
    </recommendedName>
</protein>
<dbReference type="GO" id="GO:0008270">
    <property type="term" value="F:zinc ion binding"/>
    <property type="evidence" value="ECO:0007669"/>
    <property type="project" value="UniProtKB-KW"/>
</dbReference>
<organism evidence="7 8">
    <name type="scientific">Danionella cerebrum</name>
    <dbReference type="NCBI Taxonomy" id="2873325"/>
    <lineage>
        <taxon>Eukaryota</taxon>
        <taxon>Metazoa</taxon>
        <taxon>Chordata</taxon>
        <taxon>Craniata</taxon>
        <taxon>Vertebrata</taxon>
        <taxon>Euteleostomi</taxon>
        <taxon>Actinopterygii</taxon>
        <taxon>Neopterygii</taxon>
        <taxon>Teleostei</taxon>
        <taxon>Ostariophysi</taxon>
        <taxon>Cypriniformes</taxon>
        <taxon>Danionidae</taxon>
        <taxon>Danioninae</taxon>
        <taxon>Danionella</taxon>
    </lineage>
</organism>
<dbReference type="GO" id="GO:1990404">
    <property type="term" value="F:NAD+-protein mono-ADP-ribosyltransferase activity"/>
    <property type="evidence" value="ECO:0007669"/>
    <property type="project" value="TreeGrafter"/>
</dbReference>
<dbReference type="Proteomes" id="UP000316079">
    <property type="component" value="Unassembled WGS sequence"/>
</dbReference>
<dbReference type="GO" id="GO:0005634">
    <property type="term" value="C:nucleus"/>
    <property type="evidence" value="ECO:0007669"/>
    <property type="project" value="TreeGrafter"/>
</dbReference>
<gene>
    <name evidence="7" type="ORF">DNTS_031727</name>
</gene>
<feature type="non-terminal residue" evidence="7">
    <location>
        <position position="155"/>
    </location>
</feature>
<evidence type="ECO:0000259" key="6">
    <source>
        <dbReference type="Pfam" id="PF25261"/>
    </source>
</evidence>